<keyword evidence="2" id="KW-0472">Membrane</keyword>
<dbReference type="NCBIfam" id="TIGR00350">
    <property type="entry name" value="lytR_cpsA_psr"/>
    <property type="match status" value="1"/>
</dbReference>
<dbReference type="PANTHER" id="PTHR33392:SF6">
    <property type="entry name" value="POLYISOPRENYL-TEICHOIC ACID--PEPTIDOGLYCAN TEICHOIC ACID TRANSFERASE TAGU"/>
    <property type="match status" value="1"/>
</dbReference>
<organism evidence="4 5">
    <name type="scientific">Vagococcus acidifermentans</name>
    <dbReference type="NCBI Taxonomy" id="564710"/>
    <lineage>
        <taxon>Bacteria</taxon>
        <taxon>Bacillati</taxon>
        <taxon>Bacillota</taxon>
        <taxon>Bacilli</taxon>
        <taxon>Lactobacillales</taxon>
        <taxon>Enterococcaceae</taxon>
        <taxon>Vagococcus</taxon>
    </lineage>
</organism>
<evidence type="ECO:0000256" key="2">
    <source>
        <dbReference type="SAM" id="Phobius"/>
    </source>
</evidence>
<gene>
    <name evidence="4" type="ORF">CBF27_04470</name>
</gene>
<dbReference type="OrthoDB" id="27330at2"/>
<evidence type="ECO:0000313" key="4">
    <source>
        <dbReference type="EMBL" id="RSU13437.1"/>
    </source>
</evidence>
<dbReference type="InterPro" id="IPR004474">
    <property type="entry name" value="LytR_CpsA_psr"/>
</dbReference>
<sequence length="317" mass="35155">METRKNRRKKRKSPLKKVFLTLLGILLVFIIGAGVFLGKMYFDAKGTVNQVTEPATERQYPAGKGNKDNIKAGKPFSVLLLGLDTGDLGRDEQGRSDTIMVATVNPSTKQTTLVSIARDTYTEIIGHGTTDKINHAYAFGGVSMAMDSVENLLDVPIDHYVAINMKGLKELVDAVGGIQVVNGFAFEQDGFTFNEGTISLNGEQALAFSRMRYQDAEGDYGRQKRQRQVVSGILKQAMSLSTLTTYQDILASLENNMKTDLSWDELVKISTNYRSALTTIEQENLQGEGFMQDGVSYQAISDEEMQRVRDLLKNQLK</sequence>
<comment type="caution">
    <text evidence="4">The sequence shown here is derived from an EMBL/GenBank/DDBJ whole genome shotgun (WGS) entry which is preliminary data.</text>
</comment>
<protein>
    <submittedName>
        <fullName evidence="4">Transcriptional regulator</fullName>
    </submittedName>
</protein>
<evidence type="ECO:0000256" key="1">
    <source>
        <dbReference type="ARBA" id="ARBA00006068"/>
    </source>
</evidence>
<dbReference type="RefSeq" id="WP_126812792.1">
    <property type="nucleotide sequence ID" value="NZ_NGKC01000003.1"/>
</dbReference>
<dbReference type="EMBL" id="NGKC01000003">
    <property type="protein sequence ID" value="RSU13437.1"/>
    <property type="molecule type" value="Genomic_DNA"/>
</dbReference>
<dbReference type="Proteomes" id="UP000286773">
    <property type="component" value="Unassembled WGS sequence"/>
</dbReference>
<evidence type="ECO:0000313" key="5">
    <source>
        <dbReference type="Proteomes" id="UP000286773"/>
    </source>
</evidence>
<dbReference type="InterPro" id="IPR050922">
    <property type="entry name" value="LytR/CpsA/Psr_CW_biosynth"/>
</dbReference>
<keyword evidence="5" id="KW-1185">Reference proteome</keyword>
<dbReference type="Gene3D" id="3.40.630.190">
    <property type="entry name" value="LCP protein"/>
    <property type="match status" value="1"/>
</dbReference>
<name>A0A430AZC8_9ENTE</name>
<accession>A0A430AZC8</accession>
<reference evidence="4 5" key="1">
    <citation type="submission" date="2017-05" db="EMBL/GenBank/DDBJ databases">
        <title>Vagococcus spp. assemblies.</title>
        <authorList>
            <person name="Gulvik C.A."/>
        </authorList>
    </citation>
    <scope>NUCLEOTIDE SEQUENCE [LARGE SCALE GENOMIC DNA]</scope>
    <source>
        <strain evidence="4 5">LMG 24798</strain>
    </source>
</reference>
<dbReference type="PANTHER" id="PTHR33392">
    <property type="entry name" value="POLYISOPRENYL-TEICHOIC ACID--PEPTIDOGLYCAN TEICHOIC ACID TRANSFERASE TAGU"/>
    <property type="match status" value="1"/>
</dbReference>
<keyword evidence="2" id="KW-1133">Transmembrane helix</keyword>
<proteinExistence type="inferred from homology"/>
<evidence type="ECO:0000259" key="3">
    <source>
        <dbReference type="Pfam" id="PF03816"/>
    </source>
</evidence>
<dbReference type="AlphaFoldDB" id="A0A430AZC8"/>
<dbReference type="Pfam" id="PF03816">
    <property type="entry name" value="LytR_cpsA_psr"/>
    <property type="match status" value="1"/>
</dbReference>
<keyword evidence="2" id="KW-0812">Transmembrane</keyword>
<feature type="domain" description="Cell envelope-related transcriptional attenuator" evidence="3">
    <location>
        <begin position="95"/>
        <end position="237"/>
    </location>
</feature>
<feature type="transmembrane region" description="Helical" evidence="2">
    <location>
        <begin position="20"/>
        <end position="42"/>
    </location>
</feature>
<comment type="similarity">
    <text evidence="1">Belongs to the LytR/CpsA/Psr (LCP) family.</text>
</comment>